<evidence type="ECO:0000256" key="1">
    <source>
        <dbReference type="SAM" id="MobiDB-lite"/>
    </source>
</evidence>
<gene>
    <name evidence="2" type="primary">norR_2</name>
    <name evidence="2" type="ORF">ENKNEFLB_00862</name>
</gene>
<evidence type="ECO:0000313" key="2">
    <source>
        <dbReference type="EMBL" id="QVT78485.1"/>
    </source>
</evidence>
<keyword evidence="3" id="KW-1185">Reference proteome</keyword>
<proteinExistence type="predicted"/>
<dbReference type="InterPro" id="IPR029016">
    <property type="entry name" value="GAF-like_dom_sf"/>
</dbReference>
<dbReference type="RefSeq" id="WP_214058065.1">
    <property type="nucleotide sequence ID" value="NZ_BAAAHS010000002.1"/>
</dbReference>
<sequence>MEPTPDTARTLNQLDPVPGDEDDALVDSFREAGRSVLDLVPDCIGFSISRLEDGLVFTMLSTAEDTAVLDAMQYLDDGPCLEAVRREELVETSTDDPLDEGRWLLFATAASELGVRSTLTLPIYEHEQVSGSVNLYAASADAFEGHHDRLAEFFGAWSSGAVTNADLSFESRRRSERGPALAEDLNRVQVAIGIVAATLSVDVDAATERVRRAADLAGVSEATLARGLIALVRPPDRDAGDRR</sequence>
<dbReference type="Proteomes" id="UP000679307">
    <property type="component" value="Chromosome"/>
</dbReference>
<dbReference type="EMBL" id="CP075371">
    <property type="protein sequence ID" value="QVT78485.1"/>
    <property type="molecule type" value="Genomic_DNA"/>
</dbReference>
<evidence type="ECO:0000313" key="3">
    <source>
        <dbReference type="Proteomes" id="UP000679307"/>
    </source>
</evidence>
<name>A0ABX8EEW8_9ACTN</name>
<dbReference type="Gene3D" id="3.30.450.40">
    <property type="match status" value="1"/>
</dbReference>
<dbReference type="SUPFAM" id="SSF55781">
    <property type="entry name" value="GAF domain-like"/>
    <property type="match status" value="1"/>
</dbReference>
<organism evidence="2 3">
    <name type="scientific">Nocardioides aquaticus</name>
    <dbReference type="NCBI Taxonomy" id="160826"/>
    <lineage>
        <taxon>Bacteria</taxon>
        <taxon>Bacillati</taxon>
        <taxon>Actinomycetota</taxon>
        <taxon>Actinomycetes</taxon>
        <taxon>Propionibacteriales</taxon>
        <taxon>Nocardioidaceae</taxon>
        <taxon>Nocardioides</taxon>
    </lineage>
</organism>
<accession>A0ABX8EEW8</accession>
<reference evidence="2 3" key="1">
    <citation type="submission" date="2021-05" db="EMBL/GenBank/DDBJ databases">
        <title>Complete genome of Nocardioides aquaticus KCTC 9944T isolated from meromictic and hypersaline Ekho Lake, Antarctica.</title>
        <authorList>
            <person name="Hwang K."/>
            <person name="Kim K.M."/>
            <person name="Choe H."/>
        </authorList>
    </citation>
    <scope>NUCLEOTIDE SEQUENCE [LARGE SCALE GENOMIC DNA]</scope>
    <source>
        <strain evidence="2 3">KCTC 9944</strain>
    </source>
</reference>
<feature type="region of interest" description="Disordered" evidence="1">
    <location>
        <begin position="1"/>
        <end position="21"/>
    </location>
</feature>
<protein>
    <submittedName>
        <fullName evidence="2">Anaerobic nitric oxide reductase transcription regulator NorR</fullName>
    </submittedName>
</protein>